<accession>A0A965ZIZ0</accession>
<dbReference type="AlphaFoldDB" id="A0A965ZIZ0"/>
<dbReference type="PROSITE" id="PS51257">
    <property type="entry name" value="PROKAR_LIPOPROTEIN"/>
    <property type="match status" value="1"/>
</dbReference>
<gene>
    <name evidence="1" type="ORF">GSY63_15805</name>
</gene>
<keyword evidence="2" id="KW-1185">Reference proteome</keyword>
<reference evidence="1" key="2">
    <citation type="submission" date="2020-10" db="EMBL/GenBank/DDBJ databases">
        <title>Mucilaginibacter sp. nov., isolated from soil.</title>
        <authorList>
            <person name="Jeon C.O."/>
        </authorList>
    </citation>
    <scope>NUCLEOTIDE SEQUENCE</scope>
    <source>
        <strain evidence="1">R11</strain>
    </source>
</reference>
<reference evidence="1" key="1">
    <citation type="submission" date="2020-01" db="EMBL/GenBank/DDBJ databases">
        <authorList>
            <person name="Seo Y.L."/>
        </authorList>
    </citation>
    <scope>NUCLEOTIDE SEQUENCE</scope>
    <source>
        <strain evidence="1">R11</strain>
    </source>
</reference>
<name>A0A965ZIZ0_9SPHI</name>
<dbReference type="RefSeq" id="WP_166586778.1">
    <property type="nucleotide sequence ID" value="NZ_WWEO01000043.1"/>
</dbReference>
<evidence type="ECO:0000313" key="1">
    <source>
        <dbReference type="EMBL" id="NCD70829.1"/>
    </source>
</evidence>
<evidence type="ECO:0000313" key="2">
    <source>
        <dbReference type="Proteomes" id="UP000638732"/>
    </source>
</evidence>
<dbReference type="Proteomes" id="UP000638732">
    <property type="component" value="Unassembled WGS sequence"/>
</dbReference>
<proteinExistence type="predicted"/>
<protein>
    <submittedName>
        <fullName evidence="1">Uncharacterized protein</fullName>
    </submittedName>
</protein>
<dbReference type="EMBL" id="WWEO01000043">
    <property type="protein sequence ID" value="NCD70829.1"/>
    <property type="molecule type" value="Genomic_DNA"/>
</dbReference>
<organism evidence="1 2">
    <name type="scientific">Mucilaginibacter agri</name>
    <dbReference type="NCBI Taxonomy" id="2695265"/>
    <lineage>
        <taxon>Bacteria</taxon>
        <taxon>Pseudomonadati</taxon>
        <taxon>Bacteroidota</taxon>
        <taxon>Sphingobacteriia</taxon>
        <taxon>Sphingobacteriales</taxon>
        <taxon>Sphingobacteriaceae</taxon>
        <taxon>Mucilaginibacter</taxon>
    </lineage>
</organism>
<sequence length="331" mass="35998">MKTNLILLMATATTLFSCKKDNKLDVTPTTTVSTGPKYPVSFSASAFASQTSAFGAQKTVTSVKQTTALKDDINYLTYVVVAAGDSLANIIKKVTQKSTDANFGTIRDTLPNGNYTVYFMGATRKSMTLESIGNSSFPDPEDPPSLIHHIFVSDGGNIFRGDTIGDIFVKVLNIKVESRTNTDVVMERLVSKIQVVIQDAIPANVVRLECRWDGFVGAYDPLRNVTHPGFGSGFPTMVYNHTIVPADIGKKGFTFSTTDFPGGGHYIILNGYTATDDYLPTYSRLVLDNFPAFKSNTMITFSGTRFDNSSSTNVTVNPTWGPGTTLPFTDY</sequence>
<comment type="caution">
    <text evidence="1">The sequence shown here is derived from an EMBL/GenBank/DDBJ whole genome shotgun (WGS) entry which is preliminary data.</text>
</comment>